<name>A0ABV3GRK8_MICGL</name>
<proteinExistence type="predicted"/>
<keyword evidence="1" id="KW-1133">Transmembrane helix</keyword>
<sequence>MIRLIRRRHGLSAAITVLSYTAAVCTLTWLTIDNRLGDQLYGHLTMLLVAFPVSIVAFLAGSWLSHALIGEHGTAITYGWDFFVLAWPGIVLAVILAILLFRRRAAGRAIGWFLAGCVILAGLAIAFDQWAPRRPHGWPLLVCGLGMGIGLLMEHIGHRSATTGRDVT</sequence>
<comment type="caution">
    <text evidence="2">The sequence shown here is derived from an EMBL/GenBank/DDBJ whole genome shotgun (WGS) entry which is preliminary data.</text>
</comment>
<feature type="transmembrane region" description="Helical" evidence="1">
    <location>
        <begin position="137"/>
        <end position="156"/>
    </location>
</feature>
<evidence type="ECO:0008006" key="4">
    <source>
        <dbReference type="Google" id="ProtNLM"/>
    </source>
</evidence>
<keyword evidence="1" id="KW-0812">Transmembrane</keyword>
<feature type="transmembrane region" description="Helical" evidence="1">
    <location>
        <begin position="109"/>
        <end position="131"/>
    </location>
</feature>
<accession>A0ABV3GRK8</accession>
<gene>
    <name evidence="2" type="ORF">AB0I59_37255</name>
</gene>
<evidence type="ECO:0000313" key="2">
    <source>
        <dbReference type="EMBL" id="MEV0974276.1"/>
    </source>
</evidence>
<dbReference type="RefSeq" id="WP_358140688.1">
    <property type="nucleotide sequence ID" value="NZ_JBFALK010000028.1"/>
</dbReference>
<keyword evidence="3" id="KW-1185">Reference proteome</keyword>
<feature type="transmembrane region" description="Helical" evidence="1">
    <location>
        <begin position="84"/>
        <end position="102"/>
    </location>
</feature>
<reference evidence="2 3" key="1">
    <citation type="submission" date="2024-06" db="EMBL/GenBank/DDBJ databases">
        <title>The Natural Products Discovery Center: Release of the First 8490 Sequenced Strains for Exploring Actinobacteria Biosynthetic Diversity.</title>
        <authorList>
            <person name="Kalkreuter E."/>
            <person name="Kautsar S.A."/>
            <person name="Yang D."/>
            <person name="Bader C.D."/>
            <person name="Teijaro C.N."/>
            <person name="Fluegel L."/>
            <person name="Davis C.M."/>
            <person name="Simpson J.R."/>
            <person name="Lauterbach L."/>
            <person name="Steele A.D."/>
            <person name="Gui C."/>
            <person name="Meng S."/>
            <person name="Li G."/>
            <person name="Viehrig K."/>
            <person name="Ye F."/>
            <person name="Su P."/>
            <person name="Kiefer A.F."/>
            <person name="Nichols A."/>
            <person name="Cepeda A.J."/>
            <person name="Yan W."/>
            <person name="Fan B."/>
            <person name="Jiang Y."/>
            <person name="Adhikari A."/>
            <person name="Zheng C.-J."/>
            <person name="Schuster L."/>
            <person name="Cowan T.M."/>
            <person name="Smanski M.J."/>
            <person name="Chevrette M.G."/>
            <person name="De Carvalho L.P.S."/>
            <person name="Shen B."/>
        </authorList>
    </citation>
    <scope>NUCLEOTIDE SEQUENCE [LARGE SCALE GENOMIC DNA]</scope>
    <source>
        <strain evidence="2 3">NPDC050100</strain>
    </source>
</reference>
<feature type="transmembrane region" description="Helical" evidence="1">
    <location>
        <begin position="44"/>
        <end position="64"/>
    </location>
</feature>
<dbReference type="EMBL" id="JBFALK010000028">
    <property type="protein sequence ID" value="MEV0974276.1"/>
    <property type="molecule type" value="Genomic_DNA"/>
</dbReference>
<keyword evidence="1" id="KW-0472">Membrane</keyword>
<protein>
    <recommendedName>
        <fullName evidence="4">DUF2231 domain-containing protein</fullName>
    </recommendedName>
</protein>
<organism evidence="2 3">
    <name type="scientific">Microtetraspora glauca</name>
    <dbReference type="NCBI Taxonomy" id="1996"/>
    <lineage>
        <taxon>Bacteria</taxon>
        <taxon>Bacillati</taxon>
        <taxon>Actinomycetota</taxon>
        <taxon>Actinomycetes</taxon>
        <taxon>Streptosporangiales</taxon>
        <taxon>Streptosporangiaceae</taxon>
        <taxon>Microtetraspora</taxon>
    </lineage>
</organism>
<evidence type="ECO:0000313" key="3">
    <source>
        <dbReference type="Proteomes" id="UP001551675"/>
    </source>
</evidence>
<dbReference type="Proteomes" id="UP001551675">
    <property type="component" value="Unassembled WGS sequence"/>
</dbReference>
<evidence type="ECO:0000256" key="1">
    <source>
        <dbReference type="SAM" id="Phobius"/>
    </source>
</evidence>
<feature type="transmembrane region" description="Helical" evidence="1">
    <location>
        <begin position="12"/>
        <end position="32"/>
    </location>
</feature>